<dbReference type="PANTHER" id="PTHR43270:SF12">
    <property type="entry name" value="SUCCINYL-DIAMINOPIMELATE DESUCCINYLASE"/>
    <property type="match status" value="1"/>
</dbReference>
<dbReference type="Gene3D" id="3.40.630.10">
    <property type="entry name" value="Zn peptidases"/>
    <property type="match status" value="1"/>
</dbReference>
<dbReference type="RefSeq" id="WP_039334373.1">
    <property type="nucleotide sequence ID" value="NZ_JTJJ01000083.1"/>
</dbReference>
<protein>
    <recommendedName>
        <fullName evidence="4">Peptidase M20 dimerisation domain-containing protein</fullName>
    </recommendedName>
</protein>
<keyword evidence="2" id="KW-0479">Metal-binding</keyword>
<dbReference type="Gene3D" id="3.30.70.360">
    <property type="match status" value="1"/>
</dbReference>
<dbReference type="PANTHER" id="PTHR43270">
    <property type="entry name" value="BETA-ALA-HIS DIPEPTIDASE"/>
    <property type="match status" value="1"/>
</dbReference>
<evidence type="ECO:0000313" key="6">
    <source>
        <dbReference type="Proteomes" id="UP000030853"/>
    </source>
</evidence>
<dbReference type="GO" id="GO:0008233">
    <property type="term" value="F:peptidase activity"/>
    <property type="evidence" value="ECO:0007669"/>
    <property type="project" value="UniProtKB-KW"/>
</dbReference>
<dbReference type="GO" id="GO:0006508">
    <property type="term" value="P:proteolysis"/>
    <property type="evidence" value="ECO:0007669"/>
    <property type="project" value="UniProtKB-KW"/>
</dbReference>
<proteinExistence type="predicted"/>
<dbReference type="Pfam" id="PF07687">
    <property type="entry name" value="M20_dimer"/>
    <property type="match status" value="1"/>
</dbReference>
<evidence type="ECO:0000259" key="4">
    <source>
        <dbReference type="Pfam" id="PF07687"/>
    </source>
</evidence>
<evidence type="ECO:0000256" key="1">
    <source>
        <dbReference type="ARBA" id="ARBA00022670"/>
    </source>
</evidence>
<name>A0A0B1R5F9_9GAMM</name>
<organism evidence="5 6">
    <name type="scientific">Pantoea rodasii</name>
    <dbReference type="NCBI Taxonomy" id="1076549"/>
    <lineage>
        <taxon>Bacteria</taxon>
        <taxon>Pseudomonadati</taxon>
        <taxon>Pseudomonadota</taxon>
        <taxon>Gammaproteobacteria</taxon>
        <taxon>Enterobacterales</taxon>
        <taxon>Erwiniaceae</taxon>
        <taxon>Pantoea</taxon>
    </lineage>
</organism>
<dbReference type="InterPro" id="IPR002933">
    <property type="entry name" value="Peptidase_M20"/>
</dbReference>
<dbReference type="Proteomes" id="UP000030853">
    <property type="component" value="Unassembled WGS sequence"/>
</dbReference>
<gene>
    <name evidence="5" type="ORF">QU24_19315</name>
</gene>
<dbReference type="EMBL" id="JTJJ01000083">
    <property type="protein sequence ID" value="KHJ66447.1"/>
    <property type="molecule type" value="Genomic_DNA"/>
</dbReference>
<dbReference type="SUPFAM" id="SSF53187">
    <property type="entry name" value="Zn-dependent exopeptidases"/>
    <property type="match status" value="1"/>
</dbReference>
<accession>A0A0B1R5F9</accession>
<dbReference type="AlphaFoldDB" id="A0A0B1R5F9"/>
<dbReference type="NCBIfam" id="NF005478">
    <property type="entry name" value="PRK07079.1"/>
    <property type="match status" value="1"/>
</dbReference>
<dbReference type="Pfam" id="PF01546">
    <property type="entry name" value="Peptidase_M20"/>
    <property type="match status" value="1"/>
</dbReference>
<dbReference type="InterPro" id="IPR011650">
    <property type="entry name" value="Peptidase_M20_dimer"/>
</dbReference>
<evidence type="ECO:0000313" key="5">
    <source>
        <dbReference type="EMBL" id="KHJ66447.1"/>
    </source>
</evidence>
<evidence type="ECO:0000256" key="3">
    <source>
        <dbReference type="ARBA" id="ARBA00022801"/>
    </source>
</evidence>
<dbReference type="GO" id="GO:0046872">
    <property type="term" value="F:metal ion binding"/>
    <property type="evidence" value="ECO:0007669"/>
    <property type="project" value="UniProtKB-KW"/>
</dbReference>
<feature type="domain" description="Peptidase M20 dimerisation" evidence="4">
    <location>
        <begin position="203"/>
        <end position="353"/>
    </location>
</feature>
<sequence>MTAQHAVQQATAWFDSGEFQRILARRVTQRTESQRQDRDSELQRYLQDEIGPQLIALGFTLHFIENSEAAHRPFLVAVRIEDPALPTLLSYGHGDVVFGDDENWREGLSPWQLVEEGDRWYARGSADNKGQHCVNLAALEQVFQARGGRLGFNCKLLFEMGEEISSPGLAQLCQQHGELLKADLFIASDGPRLNAVRPTLFLGSRGAVNFRLTITARDNAYHSGNWGGLLTNPGTQLANAIASLVNAQGVLQVEALKPNSLTQQVRDILSDIEVGGMPGDPEIDANWGEPLLTPTERLYGWNTLEVLSFLTGNPARPMNAIPGEATAVCQLRFVVGTDWQNLAQHISDHLAQQSFGYVKVEFMRGSPATRLDPTDPLVDWVLSSMAETSGKKPALLPNLGGSLPNEVFSDILGLPTLWVPHSYPACGQHGVNEHMLKSIAREGLQMMTRLLWDLGEKGSDLVAQHRKHTGGAA</sequence>
<evidence type="ECO:0000256" key="2">
    <source>
        <dbReference type="ARBA" id="ARBA00022723"/>
    </source>
</evidence>
<keyword evidence="3" id="KW-0378">Hydrolase</keyword>
<reference evidence="5 6" key="1">
    <citation type="submission" date="2014-11" db="EMBL/GenBank/DDBJ databases">
        <title>Genome sequencing of Pantoea rodasii ND03.</title>
        <authorList>
            <person name="Muhamad Yunos N.Y."/>
            <person name="Chan K.-G."/>
        </authorList>
    </citation>
    <scope>NUCLEOTIDE SEQUENCE [LARGE SCALE GENOMIC DNA]</scope>
    <source>
        <strain evidence="5 6">ND03</strain>
    </source>
</reference>
<comment type="caution">
    <text evidence="5">The sequence shown here is derived from an EMBL/GenBank/DDBJ whole genome shotgun (WGS) entry which is preliminary data.</text>
</comment>
<dbReference type="InterPro" id="IPR051458">
    <property type="entry name" value="Cyt/Met_Dipeptidase"/>
</dbReference>
<keyword evidence="1" id="KW-0645">Protease</keyword>